<dbReference type="InterPro" id="IPR002109">
    <property type="entry name" value="Glutaredoxin"/>
</dbReference>
<dbReference type="InterPro" id="IPR051548">
    <property type="entry name" value="Grx-like_ET"/>
</dbReference>
<accession>A0A3B0CFQ0</accession>
<dbReference type="OrthoDB" id="9795531at2"/>
<dbReference type="Gene3D" id="3.40.30.10">
    <property type="entry name" value="Glutaredoxin"/>
    <property type="match status" value="1"/>
</dbReference>
<keyword evidence="3" id="KW-1185">Reference proteome</keyword>
<reference evidence="2 3" key="1">
    <citation type="journal article" date="2007" name="Int. J. Syst. Evol. Microbiol.">
        <title>Paenibacillus ginsengarvi sp. nov., isolated from soil from ginseng cultivation.</title>
        <authorList>
            <person name="Yoon M.H."/>
            <person name="Ten L.N."/>
            <person name="Im W.T."/>
        </authorList>
    </citation>
    <scope>NUCLEOTIDE SEQUENCE [LARGE SCALE GENOMIC DNA]</scope>
    <source>
        <strain evidence="2 3">KCTC 13059</strain>
    </source>
</reference>
<dbReference type="SUPFAM" id="SSF52833">
    <property type="entry name" value="Thioredoxin-like"/>
    <property type="match status" value="1"/>
</dbReference>
<dbReference type="AlphaFoldDB" id="A0A3B0CFQ0"/>
<dbReference type="EMBL" id="RBAH01000013">
    <property type="protein sequence ID" value="RKN81956.1"/>
    <property type="molecule type" value="Genomic_DNA"/>
</dbReference>
<sequence length="80" mass="9157">MKEPIKIYSIPTCSDCNYAKRYFKEHGIAYIDYNCEENVKYAEEVWNLTGKQVVPTIVIGDKVFVGFAENLSEISELLST</sequence>
<dbReference type="CDD" id="cd02976">
    <property type="entry name" value="NrdH"/>
    <property type="match status" value="1"/>
</dbReference>
<dbReference type="InterPro" id="IPR036249">
    <property type="entry name" value="Thioredoxin-like_sf"/>
</dbReference>
<dbReference type="Pfam" id="PF00462">
    <property type="entry name" value="Glutaredoxin"/>
    <property type="match status" value="1"/>
</dbReference>
<name>A0A3B0CFQ0_9BACL</name>
<dbReference type="GO" id="GO:0045454">
    <property type="term" value="P:cell redox homeostasis"/>
    <property type="evidence" value="ECO:0007669"/>
    <property type="project" value="TreeGrafter"/>
</dbReference>
<evidence type="ECO:0000259" key="1">
    <source>
        <dbReference type="Pfam" id="PF00462"/>
    </source>
</evidence>
<evidence type="ECO:0000313" key="3">
    <source>
        <dbReference type="Proteomes" id="UP000282311"/>
    </source>
</evidence>
<proteinExistence type="predicted"/>
<dbReference type="GO" id="GO:0009055">
    <property type="term" value="F:electron transfer activity"/>
    <property type="evidence" value="ECO:0007669"/>
    <property type="project" value="TreeGrafter"/>
</dbReference>
<organism evidence="2 3">
    <name type="scientific">Paenibacillus ginsengarvi</name>
    <dbReference type="NCBI Taxonomy" id="400777"/>
    <lineage>
        <taxon>Bacteria</taxon>
        <taxon>Bacillati</taxon>
        <taxon>Bacillota</taxon>
        <taxon>Bacilli</taxon>
        <taxon>Bacillales</taxon>
        <taxon>Paenibacillaceae</taxon>
        <taxon>Paenibacillus</taxon>
    </lineage>
</organism>
<dbReference type="PANTHER" id="PTHR34386:SF1">
    <property type="entry name" value="GLUTAREDOXIN-LIKE PROTEIN NRDH"/>
    <property type="match status" value="1"/>
</dbReference>
<comment type="caution">
    <text evidence="2">The sequence shown here is derived from an EMBL/GenBank/DDBJ whole genome shotgun (WGS) entry which is preliminary data.</text>
</comment>
<dbReference type="PANTHER" id="PTHR34386">
    <property type="entry name" value="GLUTAREDOXIN"/>
    <property type="match status" value="1"/>
</dbReference>
<evidence type="ECO:0000313" key="2">
    <source>
        <dbReference type="EMBL" id="RKN81956.1"/>
    </source>
</evidence>
<dbReference type="Proteomes" id="UP000282311">
    <property type="component" value="Unassembled WGS sequence"/>
</dbReference>
<feature type="domain" description="Glutaredoxin" evidence="1">
    <location>
        <begin position="5"/>
        <end position="63"/>
    </location>
</feature>
<gene>
    <name evidence="2" type="ORF">D7M11_18420</name>
</gene>
<dbReference type="PROSITE" id="PS51354">
    <property type="entry name" value="GLUTAREDOXIN_2"/>
    <property type="match status" value="1"/>
</dbReference>
<protein>
    <submittedName>
        <fullName evidence="2">Glutaredoxin family protein</fullName>
    </submittedName>
</protein>
<dbReference type="RefSeq" id="WP_120748710.1">
    <property type="nucleotide sequence ID" value="NZ_RBAH01000013.1"/>
</dbReference>